<organism evidence="2 3">
    <name type="scientific">Lentinula raphanica</name>
    <dbReference type="NCBI Taxonomy" id="153919"/>
    <lineage>
        <taxon>Eukaryota</taxon>
        <taxon>Fungi</taxon>
        <taxon>Dikarya</taxon>
        <taxon>Basidiomycota</taxon>
        <taxon>Agaricomycotina</taxon>
        <taxon>Agaricomycetes</taxon>
        <taxon>Agaricomycetidae</taxon>
        <taxon>Agaricales</taxon>
        <taxon>Marasmiineae</taxon>
        <taxon>Omphalotaceae</taxon>
        <taxon>Lentinula</taxon>
    </lineage>
</organism>
<evidence type="ECO:0000313" key="2">
    <source>
        <dbReference type="EMBL" id="KAJ3832242.1"/>
    </source>
</evidence>
<comment type="caution">
    <text evidence="2">The sequence shown here is derived from an EMBL/GenBank/DDBJ whole genome shotgun (WGS) entry which is preliminary data.</text>
</comment>
<protein>
    <submittedName>
        <fullName evidence="2">Uncharacterized protein</fullName>
    </submittedName>
</protein>
<evidence type="ECO:0000256" key="1">
    <source>
        <dbReference type="SAM" id="SignalP"/>
    </source>
</evidence>
<reference evidence="2" key="1">
    <citation type="submission" date="2022-08" db="EMBL/GenBank/DDBJ databases">
        <authorList>
            <consortium name="DOE Joint Genome Institute"/>
            <person name="Min B."/>
            <person name="Riley R."/>
            <person name="Sierra-Patev S."/>
            <person name="Naranjo-Ortiz M."/>
            <person name="Looney B."/>
            <person name="Konkel Z."/>
            <person name="Slot J.C."/>
            <person name="Sakamoto Y."/>
            <person name="Steenwyk J.L."/>
            <person name="Rokas A."/>
            <person name="Carro J."/>
            <person name="Camarero S."/>
            <person name="Ferreira P."/>
            <person name="Molpeceres G."/>
            <person name="Ruiz-Duenas F.J."/>
            <person name="Serrano A."/>
            <person name="Henrissat B."/>
            <person name="Drula E."/>
            <person name="Hughes K.W."/>
            <person name="Mata J.L."/>
            <person name="Ishikawa N.K."/>
            <person name="Vargas-Isla R."/>
            <person name="Ushijima S."/>
            <person name="Smith C.A."/>
            <person name="Ahrendt S."/>
            <person name="Andreopoulos W."/>
            <person name="He G."/>
            <person name="Labutti K."/>
            <person name="Lipzen A."/>
            <person name="Ng V."/>
            <person name="Sandor L."/>
            <person name="Barry K."/>
            <person name="Martinez A.T."/>
            <person name="Xiao Y."/>
            <person name="Gibbons J.G."/>
            <person name="Terashima K."/>
            <person name="Hibbett D.S."/>
            <person name="Grigoriev I.V."/>
        </authorList>
    </citation>
    <scope>NUCLEOTIDE SEQUENCE</scope>
    <source>
        <strain evidence="2">TFB9207</strain>
    </source>
</reference>
<proteinExistence type="predicted"/>
<accession>A0AA38U4J5</accession>
<sequence length="448" mass="52004">MSMFTSRGLSILFLALCLLDVTATHKPDRVHDGSMIVRPDSELDICGIVLGEKRRRGEHTILLRFEGYRDFSYGTRNVRTKLSWTHIGEAVFEKPTAAQDLELAAQYADKKARLYPKVKFYEQDVWRYPNNILMNLHFRALVDFQTMSIWQRKLLELMTRTLTKGQKIQLVACYNSHGKNKFNPAEEAYLWIGDLLISPYDEQLVPSTGLVNVIPRAQHCEPFLIGEIHKDIRERWEDAEARWGKVDAQWKAMSTTPGKVKDFVYSLRYWKSGDGFIYALWAFEAIADGDVHHWSTELCPRFVNALVRHTNAKMNDCVKRLEQKPQKLLQNPTRSWGFKHRKFKICFSSCQPGPKEIAKIGPKSTLIRARFGRSFRGPALFIFNCRAKWLPDYTVLHDTFARLYCQCPQQNPYLLLVLYMYRRIKITDNSNVCHCLQSPAMLLEAEPS</sequence>
<feature type="signal peptide" evidence="1">
    <location>
        <begin position="1"/>
        <end position="23"/>
    </location>
</feature>
<keyword evidence="1" id="KW-0732">Signal</keyword>
<keyword evidence="3" id="KW-1185">Reference proteome</keyword>
<gene>
    <name evidence="2" type="ORF">F5878DRAFT_646942</name>
</gene>
<evidence type="ECO:0000313" key="3">
    <source>
        <dbReference type="Proteomes" id="UP001163846"/>
    </source>
</evidence>
<name>A0AA38U4J5_9AGAR</name>
<feature type="chain" id="PRO_5041289554" evidence="1">
    <location>
        <begin position="24"/>
        <end position="448"/>
    </location>
</feature>
<dbReference type="EMBL" id="MU807028">
    <property type="protein sequence ID" value="KAJ3832242.1"/>
    <property type="molecule type" value="Genomic_DNA"/>
</dbReference>
<dbReference type="Proteomes" id="UP001163846">
    <property type="component" value="Unassembled WGS sequence"/>
</dbReference>
<dbReference type="AlphaFoldDB" id="A0AA38U4J5"/>